<evidence type="ECO:0000256" key="2">
    <source>
        <dbReference type="ARBA" id="ARBA00022801"/>
    </source>
</evidence>
<dbReference type="InterPro" id="IPR050288">
    <property type="entry name" value="Cellulose_deg_GH3"/>
</dbReference>
<dbReference type="Gene3D" id="3.20.20.300">
    <property type="entry name" value="Glycoside hydrolase, family 3, N-terminal domain"/>
    <property type="match status" value="1"/>
</dbReference>
<comment type="caution">
    <text evidence="4">The sequence shown here is derived from an EMBL/GenBank/DDBJ whole genome shotgun (WGS) entry which is preliminary data.</text>
</comment>
<organism evidence="4 5">
    <name type="scientific">Slackia piriformis</name>
    <dbReference type="NCBI Taxonomy" id="626934"/>
    <lineage>
        <taxon>Bacteria</taxon>
        <taxon>Bacillati</taxon>
        <taxon>Actinomycetota</taxon>
        <taxon>Coriobacteriia</taxon>
        <taxon>Eggerthellales</taxon>
        <taxon>Eggerthellaceae</taxon>
        <taxon>Slackia</taxon>
    </lineage>
</organism>
<dbReference type="Gene3D" id="2.60.40.10">
    <property type="entry name" value="Immunoglobulins"/>
    <property type="match status" value="1"/>
</dbReference>
<dbReference type="Pfam" id="PF00933">
    <property type="entry name" value="Glyco_hydro_3"/>
    <property type="match status" value="1"/>
</dbReference>
<dbReference type="EMBL" id="JAGZSV010000043">
    <property type="protein sequence ID" value="MBS6940568.1"/>
    <property type="molecule type" value="Genomic_DNA"/>
</dbReference>
<dbReference type="InterPro" id="IPR002772">
    <property type="entry name" value="Glyco_hydro_3_C"/>
</dbReference>
<dbReference type="InterPro" id="IPR001764">
    <property type="entry name" value="Glyco_hydro_3_N"/>
</dbReference>
<dbReference type="InterPro" id="IPR036962">
    <property type="entry name" value="Glyco_hydro_3_N_sf"/>
</dbReference>
<evidence type="ECO:0000313" key="4">
    <source>
        <dbReference type="EMBL" id="MBS6940568.1"/>
    </source>
</evidence>
<protein>
    <submittedName>
        <fullName evidence="4">Glycoside hydrolase family 3 protein</fullName>
    </submittedName>
</protein>
<evidence type="ECO:0000313" key="5">
    <source>
        <dbReference type="Proteomes" id="UP000727506"/>
    </source>
</evidence>
<dbReference type="SUPFAM" id="SSF52279">
    <property type="entry name" value="Beta-D-glucan exohydrolase, C-terminal domain"/>
    <property type="match status" value="1"/>
</dbReference>
<dbReference type="InterPro" id="IPR026891">
    <property type="entry name" value="Fn3-like"/>
</dbReference>
<dbReference type="InterPro" id="IPR013783">
    <property type="entry name" value="Ig-like_fold"/>
</dbReference>
<name>A0A943UXJ5_9ACTN</name>
<dbReference type="PANTHER" id="PTHR42715">
    <property type="entry name" value="BETA-GLUCOSIDASE"/>
    <property type="match status" value="1"/>
</dbReference>
<dbReference type="AlphaFoldDB" id="A0A943UXJ5"/>
<gene>
    <name evidence="4" type="ORF">KH142_03625</name>
</gene>
<sequence>MDVGAVASSLTRAEKASLLAGVSHWKSRALHEHGISSVVFSDGPHGLRKQENGADHLGIHRSEPATCFPTASALACSFDESLVEEVGAAIGEEARDQKVDVVLGPGVNMKRSPLCGRNFEYFSEDPYLSGVLGASMVRGIQSRGVGACVKHLAGNNQEHARMVGDSVIDERALREIYLAPFERVVREGRPWSVMTGYNRLNGVYCSQHPWLLRDVLRDEWGFDGAVISDWGAMSESVASVAAGLDLCMPGPRPDHAEAVEAAVASGGLSSAALDEAACRMIDLERKARRGRELAYECDYGRHAAIAYRAACESAVLLENDGILPLPSAAKVAVIGAFAMLPRYQGAGSSKIHPVRLDDPWSAFLDAGVDVCYAQGYDAATGDASEEQLAEAQAAAARSECAVVFAGLPDRFESEGFDRKLMVMPKGHVALIERVCAANPHTVVVLQGGSPMEMPWRGLPAAVLLMYLSGCRGGHAAVDILLGRVNPSGKLAETWPERLQDTALGRSFPDTDREVLYRESIYVGYRYFDAAAEKPAYPFGFGRSYTSFSYSDAEVSCTREGIEASCTVTNTGAREGAETVQLYVASSPCAPFGEMRRLAAFSKARLAPGESARVRMRLDERAFRFWDVSAGAWRVDEGSYRVSFCASSRDERAACDVVLRAGAGPFEVAPVRTGGRRSVCGALAPYRHVTPGGFSDASFAALYGAPLPSRRPIRPFTPDSPVSDLSATFLGRQAFRIVDFLMARTARRMSDDMKAMMNEIAADMPLRSFTSAGIPFDVVEGLVAILNGHYAAGIAKVVRRAF</sequence>
<dbReference type="GO" id="GO:0004553">
    <property type="term" value="F:hydrolase activity, hydrolyzing O-glycosyl compounds"/>
    <property type="evidence" value="ECO:0007669"/>
    <property type="project" value="InterPro"/>
</dbReference>
<evidence type="ECO:0000259" key="3">
    <source>
        <dbReference type="SMART" id="SM01217"/>
    </source>
</evidence>
<accession>A0A943UXJ5</accession>
<feature type="domain" description="Fibronectin type III-like" evidence="3">
    <location>
        <begin position="577"/>
        <end position="647"/>
    </location>
</feature>
<dbReference type="SUPFAM" id="SSF51445">
    <property type="entry name" value="(Trans)glycosidases"/>
    <property type="match status" value="1"/>
</dbReference>
<dbReference type="PRINTS" id="PR00133">
    <property type="entry name" value="GLHYDRLASE3"/>
</dbReference>
<dbReference type="Pfam" id="PF01915">
    <property type="entry name" value="Glyco_hydro_3_C"/>
    <property type="match status" value="1"/>
</dbReference>
<dbReference type="SMART" id="SM01217">
    <property type="entry name" value="Fn3_like"/>
    <property type="match status" value="1"/>
</dbReference>
<dbReference type="PANTHER" id="PTHR42715:SF10">
    <property type="entry name" value="BETA-GLUCOSIDASE"/>
    <property type="match status" value="1"/>
</dbReference>
<comment type="similarity">
    <text evidence="1">Belongs to the glycosyl hydrolase 3 family.</text>
</comment>
<dbReference type="Pfam" id="PF14310">
    <property type="entry name" value="Fn3-like"/>
    <property type="match status" value="1"/>
</dbReference>
<keyword evidence="2 4" id="KW-0378">Hydrolase</keyword>
<dbReference type="InterPro" id="IPR017853">
    <property type="entry name" value="GH"/>
</dbReference>
<dbReference type="InterPro" id="IPR036881">
    <property type="entry name" value="Glyco_hydro_3_C_sf"/>
</dbReference>
<dbReference type="GO" id="GO:0005975">
    <property type="term" value="P:carbohydrate metabolic process"/>
    <property type="evidence" value="ECO:0007669"/>
    <property type="project" value="InterPro"/>
</dbReference>
<dbReference type="Proteomes" id="UP000727506">
    <property type="component" value="Unassembled WGS sequence"/>
</dbReference>
<dbReference type="Gene3D" id="3.40.50.1700">
    <property type="entry name" value="Glycoside hydrolase family 3 C-terminal domain"/>
    <property type="match status" value="1"/>
</dbReference>
<proteinExistence type="inferred from homology"/>
<reference evidence="4" key="1">
    <citation type="submission" date="2021-02" db="EMBL/GenBank/DDBJ databases">
        <title>Infant gut strain persistence is associated with maternal origin, phylogeny, and functional potential including surface adhesion and iron acquisition.</title>
        <authorList>
            <person name="Lou Y.C."/>
        </authorList>
    </citation>
    <scope>NUCLEOTIDE SEQUENCE</scope>
    <source>
        <strain evidence="4">L2_039_000G1_dasL2_039_000G1_concoct_11</strain>
    </source>
</reference>
<evidence type="ECO:0000256" key="1">
    <source>
        <dbReference type="ARBA" id="ARBA00005336"/>
    </source>
</evidence>